<organism evidence="12 13">
    <name type="scientific">Pinctada imbricata</name>
    <name type="common">Atlantic pearl-oyster</name>
    <name type="synonym">Pinctada martensii</name>
    <dbReference type="NCBI Taxonomy" id="66713"/>
    <lineage>
        <taxon>Eukaryota</taxon>
        <taxon>Metazoa</taxon>
        <taxon>Spiralia</taxon>
        <taxon>Lophotrochozoa</taxon>
        <taxon>Mollusca</taxon>
        <taxon>Bivalvia</taxon>
        <taxon>Autobranchia</taxon>
        <taxon>Pteriomorphia</taxon>
        <taxon>Pterioida</taxon>
        <taxon>Pterioidea</taxon>
        <taxon>Pteriidae</taxon>
        <taxon>Pinctada</taxon>
    </lineage>
</organism>
<evidence type="ECO:0000256" key="2">
    <source>
        <dbReference type="ARBA" id="ARBA00022475"/>
    </source>
</evidence>
<evidence type="ECO:0000256" key="3">
    <source>
        <dbReference type="ARBA" id="ARBA00022614"/>
    </source>
</evidence>
<keyword evidence="13" id="KW-1185">Reference proteome</keyword>
<dbReference type="SUPFAM" id="SSF50494">
    <property type="entry name" value="Trypsin-like serine proteases"/>
    <property type="match status" value="1"/>
</dbReference>
<dbReference type="InterPro" id="IPR001611">
    <property type="entry name" value="Leu-rich_rpt"/>
</dbReference>
<dbReference type="InterPro" id="IPR043504">
    <property type="entry name" value="Peptidase_S1_PA_chymotrypsin"/>
</dbReference>
<dbReference type="InterPro" id="IPR009003">
    <property type="entry name" value="Peptidase_S1_PA"/>
</dbReference>
<dbReference type="InterPro" id="IPR003591">
    <property type="entry name" value="Leu-rich_rpt_typical-subtyp"/>
</dbReference>
<dbReference type="FunFam" id="3.80.10.10:FF:001438">
    <property type="entry name" value="Uncharacterized protein"/>
    <property type="match status" value="1"/>
</dbReference>
<reference evidence="12" key="1">
    <citation type="submission" date="2019-08" db="EMBL/GenBank/DDBJ databases">
        <title>The improved chromosome-level genome for the pearl oyster Pinctada fucata martensii using PacBio sequencing and Hi-C.</title>
        <authorList>
            <person name="Zheng Z."/>
        </authorList>
    </citation>
    <scope>NUCLEOTIDE SEQUENCE</scope>
    <source>
        <strain evidence="12">ZZ-2019</strain>
        <tissue evidence="12">Adductor muscle</tissue>
    </source>
</reference>
<feature type="chain" id="PRO_5041671717" description="LRRCT domain-containing protein" evidence="10">
    <location>
        <begin position="22"/>
        <end position="964"/>
    </location>
</feature>
<dbReference type="EMBL" id="VSWD01000005">
    <property type="protein sequence ID" value="KAK3101272.1"/>
    <property type="molecule type" value="Genomic_DNA"/>
</dbReference>
<dbReference type="Gene3D" id="3.80.10.10">
    <property type="entry name" value="Ribonuclease Inhibitor"/>
    <property type="match status" value="5"/>
</dbReference>
<evidence type="ECO:0000256" key="7">
    <source>
        <dbReference type="ARBA" id="ARBA00022989"/>
    </source>
</evidence>
<dbReference type="InterPro" id="IPR000483">
    <property type="entry name" value="Cys-rich_flank_reg_C"/>
</dbReference>
<evidence type="ECO:0000256" key="5">
    <source>
        <dbReference type="ARBA" id="ARBA00022729"/>
    </source>
</evidence>
<evidence type="ECO:0000256" key="8">
    <source>
        <dbReference type="ARBA" id="ARBA00023136"/>
    </source>
</evidence>
<dbReference type="Gene3D" id="2.40.10.10">
    <property type="entry name" value="Trypsin-like serine proteases"/>
    <property type="match status" value="1"/>
</dbReference>
<evidence type="ECO:0000256" key="10">
    <source>
        <dbReference type="SAM" id="SignalP"/>
    </source>
</evidence>
<keyword evidence="6" id="KW-0677">Repeat</keyword>
<feature type="signal peptide" evidence="10">
    <location>
        <begin position="1"/>
        <end position="21"/>
    </location>
</feature>
<dbReference type="PROSITE" id="PS51450">
    <property type="entry name" value="LRR"/>
    <property type="match status" value="8"/>
</dbReference>
<evidence type="ECO:0000259" key="11">
    <source>
        <dbReference type="SMART" id="SM00082"/>
    </source>
</evidence>
<dbReference type="InterPro" id="IPR050467">
    <property type="entry name" value="LRFN"/>
</dbReference>
<comment type="caution">
    <text evidence="12">The sequence shown here is derived from an EMBL/GenBank/DDBJ whole genome shotgun (WGS) entry which is preliminary data.</text>
</comment>
<keyword evidence="3" id="KW-0433">Leucine-rich repeat</keyword>
<dbReference type="PANTHER" id="PTHR45842:SF12">
    <property type="entry name" value="KEKKON 5, ISOFORM A"/>
    <property type="match status" value="1"/>
</dbReference>
<dbReference type="InterPro" id="IPR032675">
    <property type="entry name" value="LRR_dom_sf"/>
</dbReference>
<dbReference type="Pfam" id="PF13855">
    <property type="entry name" value="LRR_8"/>
    <property type="match status" value="5"/>
</dbReference>
<name>A0AA88Y9M7_PINIB</name>
<evidence type="ECO:0000313" key="13">
    <source>
        <dbReference type="Proteomes" id="UP001186944"/>
    </source>
</evidence>
<evidence type="ECO:0000313" key="12">
    <source>
        <dbReference type="EMBL" id="KAK3101272.1"/>
    </source>
</evidence>
<evidence type="ECO:0000256" key="6">
    <source>
        <dbReference type="ARBA" id="ARBA00022737"/>
    </source>
</evidence>
<gene>
    <name evidence="12" type="ORF">FSP39_002285</name>
</gene>
<dbReference type="SUPFAM" id="SSF52058">
    <property type="entry name" value="L domain-like"/>
    <property type="match status" value="2"/>
</dbReference>
<keyword evidence="2" id="KW-1003">Cell membrane</keyword>
<dbReference type="FunFam" id="3.80.10.10:FF:001164">
    <property type="entry name" value="GH01279p"/>
    <property type="match status" value="1"/>
</dbReference>
<evidence type="ECO:0000256" key="9">
    <source>
        <dbReference type="ARBA" id="ARBA00023180"/>
    </source>
</evidence>
<comment type="subcellular location">
    <subcellularLocation>
        <location evidence="1">Cell membrane</location>
    </subcellularLocation>
</comment>
<evidence type="ECO:0000256" key="1">
    <source>
        <dbReference type="ARBA" id="ARBA00004236"/>
    </source>
</evidence>
<dbReference type="SMART" id="SM00365">
    <property type="entry name" value="LRR_SD22"/>
    <property type="match status" value="10"/>
</dbReference>
<dbReference type="AlphaFoldDB" id="A0AA88Y9M7"/>
<dbReference type="Proteomes" id="UP001186944">
    <property type="component" value="Unassembled WGS sequence"/>
</dbReference>
<proteinExistence type="predicted"/>
<keyword evidence="9" id="KW-0325">Glycoprotein</keyword>
<dbReference type="PANTHER" id="PTHR45842">
    <property type="entry name" value="SYNAPTIC ADHESION-LIKE MOLECULE SALM"/>
    <property type="match status" value="1"/>
</dbReference>
<evidence type="ECO:0000256" key="4">
    <source>
        <dbReference type="ARBA" id="ARBA00022692"/>
    </source>
</evidence>
<dbReference type="SMART" id="SM00369">
    <property type="entry name" value="LRR_TYP"/>
    <property type="match status" value="20"/>
</dbReference>
<feature type="domain" description="LRRCT" evidence="11">
    <location>
        <begin position="698"/>
        <end position="750"/>
    </location>
</feature>
<dbReference type="GO" id="GO:0005886">
    <property type="term" value="C:plasma membrane"/>
    <property type="evidence" value="ECO:0007669"/>
    <property type="project" value="UniProtKB-SubCell"/>
</dbReference>
<accession>A0AA88Y9M7</accession>
<sequence>MKNILLYCGLTFILLPQTMDAFGSYPRRYSRDTEGANCPHQCRCMRLLQRGTRELFDDGKRTHQWTAKNYERDPAVLSDSPSPHGRSMICQGLRTAPIPNTLGKVLEVDNTPRSLELVLSPLVVNHHHYHFPYIMKLTIYGDGSGSAPRGDDQSIGRYRAALISDTQIRYIDKESFKSVPGLTELTMFGNNIGILYPYIFYHLKSLEILNLPNNNIRHLSAAVFSGLSGLKELRLSDNLIRFLPSTMFNFLPNLRILNLNGNKIRFIQRDLFQKLSKLEILDLSRNNITDLYDTVFDSNTELRELLLNGNRLWKIRPRWFRNLQNLRSFSLSGNTIRVVESGAFSNLVNLQELLLSANHIVRIQDGAFEHLRELRILDLATNDIEEIPPSLFLYLDSLEELYLGTNNLKIIRNGTFSAARSLIRLDLSRNTISYIDPGALRPLKMLQYLDLAHNKFTTMRSFMIFGLDELKEINLEHNFINTIETDTFKTSSVSYLSKVSVLNLKSNNLRKLDADSLQGLPHLKSLELGNNKLKRVHSLAFANVGNLRTLELQNNKIKRLSNGIFTSLHRLLELDLSSNKIRTVGSDAFQGLDNLEDLDMSSNGIHDIDENSFRPLRSLTNLNLRGNRLLSFNFTLVTKFPQLSSLDLSENYMFWIDIPEGTKLRLKELNLNSNHLKTVGSDLTQIMSSSSYVSFTGNPLACDCHLRWLLDPGLSSKTRIENMDDVVCKTPNKLHGRRVSHLMEEDLICDTQELQKDQPSMICDEMTFTQKQHYDSRFGNKAAVSRHVTIFTENNEPLANGVMLNDDWALTIGSHFKSSRTNKLKVRIGRSKKPRDIVSIIRHPLVAMNMQQYNVAVVKLASRKKGKSTTIPCFLTYKQFASLSKIVPRVMVTTRISGKKLFSKLKPKKGRLSTGCKNKDFVCAKIKNSKKSDKPLMMINGSPMYLGKASHSRLGWDRHRHWHA</sequence>
<dbReference type="SMART" id="SM00082">
    <property type="entry name" value="LRRCT"/>
    <property type="match status" value="1"/>
</dbReference>
<keyword evidence="7" id="KW-1133">Transmembrane helix</keyword>
<keyword evidence="5 10" id="KW-0732">Signal</keyword>
<keyword evidence="8" id="KW-0472">Membrane</keyword>
<keyword evidence="4" id="KW-0812">Transmembrane</keyword>
<protein>
    <recommendedName>
        <fullName evidence="11">LRRCT domain-containing protein</fullName>
    </recommendedName>
</protein>